<evidence type="ECO:0000256" key="8">
    <source>
        <dbReference type="ARBA" id="ARBA00023125"/>
    </source>
</evidence>
<evidence type="ECO:0000313" key="15">
    <source>
        <dbReference type="Proteomes" id="UP000230131"/>
    </source>
</evidence>
<protein>
    <recommendedName>
        <fullName evidence="11 12">Replicative DNA helicase</fullName>
        <ecNumber evidence="11 12">5.6.2.3</ecNumber>
    </recommendedName>
</protein>
<dbReference type="CDD" id="cd00984">
    <property type="entry name" value="DnaB_C"/>
    <property type="match status" value="1"/>
</dbReference>
<evidence type="ECO:0000256" key="6">
    <source>
        <dbReference type="ARBA" id="ARBA00022806"/>
    </source>
</evidence>
<sequence>MIRLPPQDIDAEKSVLGALMLEPNAIIKVADVLLSKDFYKPEHQTIFQAILELFEKSKPIDILSVTSRLKEKKQLKDVGGSSYLTELVNSVPTTAHINYYADLIKKKSIFRGLITASSEINEKAFVADQEADEFLDEVERKIFAISQESTTSHFSHIKEDLKDAYERIEKLHQGERKLRGVSTGFEELDNLLSGFQKSDLIVLGARPSFGKTALALDIVRNIATKENLPVGFFSLEMSREQIVDRLIAAEAQVALWKLRTGRLTDDIEFEMIQEALDRLSKAPLFIDDTPSPNILEMRSMARRLQIEHGLSLLVIDYLQLIQPRTVSQNMVQQVTEISRGLKSLARELNTPILAVSQLSRAVEQREMKIPRLSDLRESGSIEQEADLVLFIYRKDRDRLDVPFEEQNMTEILISKHRNGPLGAVKLRFDLEKVSFRSIDKAHTTNEL</sequence>
<keyword evidence="8 12" id="KW-0238">DNA-binding</keyword>
<dbReference type="GO" id="GO:1990077">
    <property type="term" value="C:primosome complex"/>
    <property type="evidence" value="ECO:0007669"/>
    <property type="project" value="UniProtKB-UniRule"/>
</dbReference>
<dbReference type="Proteomes" id="UP000230131">
    <property type="component" value="Unassembled WGS sequence"/>
</dbReference>
<keyword evidence="7 12" id="KW-0067">ATP-binding</keyword>
<dbReference type="Pfam" id="PF00772">
    <property type="entry name" value="DnaB"/>
    <property type="match status" value="1"/>
</dbReference>
<keyword evidence="9" id="KW-0413">Isomerase</keyword>
<evidence type="ECO:0000256" key="10">
    <source>
        <dbReference type="ARBA" id="ARBA00048954"/>
    </source>
</evidence>
<dbReference type="GO" id="GO:0005524">
    <property type="term" value="F:ATP binding"/>
    <property type="evidence" value="ECO:0007669"/>
    <property type="project" value="UniProtKB-UniRule"/>
</dbReference>
<dbReference type="GO" id="GO:0016887">
    <property type="term" value="F:ATP hydrolysis activity"/>
    <property type="evidence" value="ECO:0007669"/>
    <property type="project" value="RHEA"/>
</dbReference>
<dbReference type="InterPro" id="IPR007694">
    <property type="entry name" value="DNA_helicase_DnaB-like_C"/>
</dbReference>
<dbReference type="Gene3D" id="1.10.860.10">
    <property type="entry name" value="DNAb Helicase, Chain A"/>
    <property type="match status" value="1"/>
</dbReference>
<dbReference type="InterPro" id="IPR007692">
    <property type="entry name" value="DNA_helicase_DnaB"/>
</dbReference>
<keyword evidence="5 12" id="KW-0378">Hydrolase</keyword>
<dbReference type="AlphaFoldDB" id="A0A2M7B877"/>
<dbReference type="GO" id="GO:0043139">
    <property type="term" value="F:5'-3' DNA helicase activity"/>
    <property type="evidence" value="ECO:0007669"/>
    <property type="project" value="UniProtKB-EC"/>
</dbReference>
<dbReference type="GO" id="GO:0006269">
    <property type="term" value="P:DNA replication, synthesis of primer"/>
    <property type="evidence" value="ECO:0007669"/>
    <property type="project" value="UniProtKB-UniRule"/>
</dbReference>
<dbReference type="Pfam" id="PF03796">
    <property type="entry name" value="DnaB_C"/>
    <property type="match status" value="1"/>
</dbReference>
<evidence type="ECO:0000256" key="9">
    <source>
        <dbReference type="ARBA" id="ARBA00023235"/>
    </source>
</evidence>
<keyword evidence="6 12" id="KW-0347">Helicase</keyword>
<dbReference type="SUPFAM" id="SSF52540">
    <property type="entry name" value="P-loop containing nucleoside triphosphate hydrolases"/>
    <property type="match status" value="1"/>
</dbReference>
<keyword evidence="4 12" id="KW-0547">Nucleotide-binding</keyword>
<keyword evidence="3 12" id="KW-0235">DNA replication</keyword>
<evidence type="ECO:0000256" key="4">
    <source>
        <dbReference type="ARBA" id="ARBA00022741"/>
    </source>
</evidence>
<dbReference type="EC" id="5.6.2.3" evidence="11 12"/>
<evidence type="ECO:0000259" key="13">
    <source>
        <dbReference type="PROSITE" id="PS51199"/>
    </source>
</evidence>
<dbReference type="GO" id="GO:0003677">
    <property type="term" value="F:DNA binding"/>
    <property type="evidence" value="ECO:0007669"/>
    <property type="project" value="UniProtKB-UniRule"/>
</dbReference>
<comment type="similarity">
    <text evidence="1 12">Belongs to the helicase family. DnaB subfamily.</text>
</comment>
<comment type="catalytic activity">
    <reaction evidence="10 12">
        <text>ATP + H2O = ADP + phosphate + H(+)</text>
        <dbReference type="Rhea" id="RHEA:13065"/>
        <dbReference type="ChEBI" id="CHEBI:15377"/>
        <dbReference type="ChEBI" id="CHEBI:15378"/>
        <dbReference type="ChEBI" id="CHEBI:30616"/>
        <dbReference type="ChEBI" id="CHEBI:43474"/>
        <dbReference type="ChEBI" id="CHEBI:456216"/>
        <dbReference type="EC" id="5.6.2.3"/>
    </reaction>
</comment>
<evidence type="ECO:0000313" key="14">
    <source>
        <dbReference type="EMBL" id="PIU99317.1"/>
    </source>
</evidence>
<keyword evidence="2 12" id="KW-0639">Primosome</keyword>
<dbReference type="NCBIfam" id="TIGR00665">
    <property type="entry name" value="DnaB"/>
    <property type="match status" value="1"/>
</dbReference>
<dbReference type="InterPro" id="IPR036185">
    <property type="entry name" value="DNA_heli_DnaB-like_N_sf"/>
</dbReference>
<proteinExistence type="inferred from homology"/>
<evidence type="ECO:0000256" key="7">
    <source>
        <dbReference type="ARBA" id="ARBA00022840"/>
    </source>
</evidence>
<evidence type="ECO:0000256" key="11">
    <source>
        <dbReference type="NCBIfam" id="TIGR00665"/>
    </source>
</evidence>
<dbReference type="EMBL" id="PEVH01000015">
    <property type="protein sequence ID" value="PIU99317.1"/>
    <property type="molecule type" value="Genomic_DNA"/>
</dbReference>
<evidence type="ECO:0000256" key="5">
    <source>
        <dbReference type="ARBA" id="ARBA00022801"/>
    </source>
</evidence>
<organism evidence="14 15">
    <name type="scientific">Candidatus Wolfebacteria bacterium CG03_land_8_20_14_0_80_36_15</name>
    <dbReference type="NCBI Taxonomy" id="1975067"/>
    <lineage>
        <taxon>Bacteria</taxon>
        <taxon>Candidatus Wolfeibacteriota</taxon>
    </lineage>
</organism>
<accession>A0A2M7B877</accession>
<dbReference type="GO" id="GO:0005829">
    <property type="term" value="C:cytosol"/>
    <property type="evidence" value="ECO:0007669"/>
    <property type="project" value="TreeGrafter"/>
</dbReference>
<reference evidence="15" key="1">
    <citation type="submission" date="2017-09" db="EMBL/GenBank/DDBJ databases">
        <title>Depth-based differentiation of microbial function through sediment-hosted aquifers and enrichment of novel symbionts in the deep terrestrial subsurface.</title>
        <authorList>
            <person name="Probst A.J."/>
            <person name="Ladd B."/>
            <person name="Jarett J.K."/>
            <person name="Geller-Mcgrath D.E."/>
            <person name="Sieber C.M.K."/>
            <person name="Emerson J.B."/>
            <person name="Anantharaman K."/>
            <person name="Thomas B.C."/>
            <person name="Malmstrom R."/>
            <person name="Stieglmeier M."/>
            <person name="Klingl A."/>
            <person name="Woyke T."/>
            <person name="Ryan C.M."/>
            <person name="Banfield J.F."/>
        </authorList>
    </citation>
    <scope>NUCLEOTIDE SEQUENCE [LARGE SCALE GENOMIC DNA]</scope>
</reference>
<dbReference type="InterPro" id="IPR016136">
    <property type="entry name" value="DNA_helicase_N/primase_C"/>
</dbReference>
<dbReference type="PANTHER" id="PTHR30153">
    <property type="entry name" value="REPLICATIVE DNA HELICASE DNAB"/>
    <property type="match status" value="1"/>
</dbReference>
<dbReference type="SUPFAM" id="SSF48024">
    <property type="entry name" value="N-terminal domain of DnaB helicase"/>
    <property type="match status" value="1"/>
</dbReference>
<comment type="caution">
    <text evidence="14">The sequence shown here is derived from an EMBL/GenBank/DDBJ whole genome shotgun (WGS) entry which is preliminary data.</text>
</comment>
<comment type="function">
    <text evidence="12">The main replicative DNA helicase, it participates in initiation and elongation during chromosome replication. Travels ahead of the DNA replisome, separating dsDNA into templates for DNA synthesis. A processive ATP-dependent 5'-3' DNA helicase it has DNA-dependent ATPase activity.</text>
</comment>
<evidence type="ECO:0000256" key="2">
    <source>
        <dbReference type="ARBA" id="ARBA00022515"/>
    </source>
</evidence>
<name>A0A2M7B877_9BACT</name>
<evidence type="ECO:0000256" key="1">
    <source>
        <dbReference type="ARBA" id="ARBA00008428"/>
    </source>
</evidence>
<dbReference type="InterPro" id="IPR027417">
    <property type="entry name" value="P-loop_NTPase"/>
</dbReference>
<dbReference type="PANTHER" id="PTHR30153:SF2">
    <property type="entry name" value="REPLICATIVE DNA HELICASE"/>
    <property type="match status" value="1"/>
</dbReference>
<dbReference type="Gene3D" id="3.40.50.300">
    <property type="entry name" value="P-loop containing nucleotide triphosphate hydrolases"/>
    <property type="match status" value="1"/>
</dbReference>
<evidence type="ECO:0000256" key="3">
    <source>
        <dbReference type="ARBA" id="ARBA00022705"/>
    </source>
</evidence>
<evidence type="ECO:0000256" key="12">
    <source>
        <dbReference type="RuleBase" id="RU362085"/>
    </source>
</evidence>
<dbReference type="PROSITE" id="PS51199">
    <property type="entry name" value="SF4_HELICASE"/>
    <property type="match status" value="1"/>
</dbReference>
<feature type="domain" description="SF4 helicase" evidence="13">
    <location>
        <begin position="174"/>
        <end position="442"/>
    </location>
</feature>
<gene>
    <name evidence="14" type="primary">dnaB</name>
    <name evidence="14" type="ORF">COS59_00385</name>
</gene>
<dbReference type="InterPro" id="IPR007693">
    <property type="entry name" value="DNA_helicase_DnaB-like_N"/>
</dbReference>
<dbReference type="FunFam" id="1.10.860.10:FF:000001">
    <property type="entry name" value="Replicative DNA helicase"/>
    <property type="match status" value="1"/>
</dbReference>